<evidence type="ECO:0000256" key="8">
    <source>
        <dbReference type="ARBA" id="ARBA00022975"/>
    </source>
</evidence>
<dbReference type="Pfam" id="PF00696">
    <property type="entry name" value="AA_kinase"/>
    <property type="match status" value="1"/>
</dbReference>
<evidence type="ECO:0000256" key="9">
    <source>
        <dbReference type="ARBA" id="ARBA00032092"/>
    </source>
</evidence>
<sequence length="302" mass="32475">MSAMHASHTQQTIQAPPTRQQLTDSRLAGNCCAGPGNASTSGVFPQSSLQYKRVMLKISGEALQGGMGFGIDPKVLHSVAREVAAASLHGVQIAIVVGGGNYFRGVNAWDGLERATADYVGMLATCMNAICLQSALEQVGVPTRVQTAIEMREIAEPYIRRRAIRHLERGRVVIFGGGTGNPFFTTDTAAALRAAEIDAEAFFKATKVDGVYDCDPVTNPDAKLHRRLSFREVMVQNLKVMDETAITLCKENNIPVVVFNLSTPGNIIRALTGDPDIGTTVDDDESVSSMEESSATDFQLQQ</sequence>
<dbReference type="PANTHER" id="PTHR42833:SF4">
    <property type="entry name" value="URIDYLATE KINASE PUMPKIN, CHLOROPLASTIC"/>
    <property type="match status" value="1"/>
</dbReference>
<evidence type="ECO:0000256" key="6">
    <source>
        <dbReference type="ARBA" id="ARBA00022777"/>
    </source>
</evidence>
<name>A0AAW1QEN1_9CHLO</name>
<proteinExistence type="inferred from homology"/>
<dbReference type="EC" id="2.7.4.22" evidence="3"/>
<dbReference type="InterPro" id="IPR015963">
    <property type="entry name" value="Uridylate_kinase_bac"/>
</dbReference>
<feature type="domain" description="Aspartate/glutamate/uridylate kinase" evidence="11">
    <location>
        <begin position="52"/>
        <end position="260"/>
    </location>
</feature>
<comment type="caution">
    <text evidence="12">The sequence shown here is derived from an EMBL/GenBank/DDBJ whole genome shotgun (WGS) entry which is preliminary data.</text>
</comment>
<dbReference type="GO" id="GO:0006225">
    <property type="term" value="P:UDP biosynthetic process"/>
    <property type="evidence" value="ECO:0007669"/>
    <property type="project" value="TreeGrafter"/>
</dbReference>
<dbReference type="SUPFAM" id="SSF53633">
    <property type="entry name" value="Carbamate kinase-like"/>
    <property type="match status" value="1"/>
</dbReference>
<dbReference type="CDD" id="cd04254">
    <property type="entry name" value="AAK_UMPK-PyrH-Ec"/>
    <property type="match status" value="1"/>
</dbReference>
<dbReference type="Gene3D" id="3.40.1160.10">
    <property type="entry name" value="Acetylglutamate kinase-like"/>
    <property type="match status" value="1"/>
</dbReference>
<feature type="region of interest" description="Disordered" evidence="10">
    <location>
        <begin position="1"/>
        <end position="20"/>
    </location>
</feature>
<evidence type="ECO:0000256" key="2">
    <source>
        <dbReference type="ARBA" id="ARBA00007614"/>
    </source>
</evidence>
<keyword evidence="7" id="KW-0067">ATP-binding</keyword>
<dbReference type="Proteomes" id="UP001489004">
    <property type="component" value="Unassembled WGS sequence"/>
</dbReference>
<keyword evidence="8" id="KW-0665">Pyrimidine biosynthesis</keyword>
<keyword evidence="6" id="KW-0418">Kinase</keyword>
<keyword evidence="4" id="KW-0808">Transferase</keyword>
<dbReference type="AlphaFoldDB" id="A0AAW1QEN1"/>
<dbReference type="FunFam" id="3.40.1160.10:FF:000001">
    <property type="entry name" value="Uridylate kinase"/>
    <property type="match status" value="1"/>
</dbReference>
<accession>A0AAW1QEN1</accession>
<dbReference type="InterPro" id="IPR001048">
    <property type="entry name" value="Asp/Glu/Uridylate_kinase"/>
</dbReference>
<dbReference type="GO" id="GO:0005737">
    <property type="term" value="C:cytoplasm"/>
    <property type="evidence" value="ECO:0007669"/>
    <property type="project" value="InterPro"/>
</dbReference>
<protein>
    <recommendedName>
        <fullName evidence="3">UMP kinase</fullName>
        <ecNumber evidence="3">2.7.4.22</ecNumber>
    </recommendedName>
    <alternativeName>
        <fullName evidence="9">Uridine monophosphate kinase</fullName>
    </alternativeName>
</protein>
<evidence type="ECO:0000256" key="3">
    <source>
        <dbReference type="ARBA" id="ARBA00012899"/>
    </source>
</evidence>
<comment type="similarity">
    <text evidence="2">Belongs to the UMP kinase family.</text>
</comment>
<dbReference type="InterPro" id="IPR036393">
    <property type="entry name" value="AceGlu_kinase-like_sf"/>
</dbReference>
<evidence type="ECO:0000313" key="12">
    <source>
        <dbReference type="EMBL" id="KAK9819866.1"/>
    </source>
</evidence>
<dbReference type="GO" id="GO:0005524">
    <property type="term" value="F:ATP binding"/>
    <property type="evidence" value="ECO:0007669"/>
    <property type="project" value="UniProtKB-KW"/>
</dbReference>
<dbReference type="GO" id="GO:0033862">
    <property type="term" value="F:UMP kinase activity"/>
    <property type="evidence" value="ECO:0007669"/>
    <property type="project" value="UniProtKB-EC"/>
</dbReference>
<evidence type="ECO:0000256" key="5">
    <source>
        <dbReference type="ARBA" id="ARBA00022741"/>
    </source>
</evidence>
<dbReference type="HAMAP" id="MF_01220_B">
    <property type="entry name" value="PyrH_B"/>
    <property type="match status" value="1"/>
</dbReference>
<feature type="compositionally biased region" description="Polar residues" evidence="10">
    <location>
        <begin position="7"/>
        <end position="20"/>
    </location>
</feature>
<evidence type="ECO:0000256" key="1">
    <source>
        <dbReference type="ARBA" id="ARBA00004791"/>
    </source>
</evidence>
<dbReference type="EMBL" id="JALJOR010000003">
    <property type="protein sequence ID" value="KAK9819866.1"/>
    <property type="molecule type" value="Genomic_DNA"/>
</dbReference>
<comment type="pathway">
    <text evidence="1">Pyrimidine metabolism; CTP biosynthesis via de novo pathway; UDP from UMP (UMPK route): step 1/1.</text>
</comment>
<gene>
    <name evidence="12" type="ORF">WJX72_003450</name>
</gene>
<organism evidence="12 13">
    <name type="scientific">[Myrmecia] bisecta</name>
    <dbReference type="NCBI Taxonomy" id="41462"/>
    <lineage>
        <taxon>Eukaryota</taxon>
        <taxon>Viridiplantae</taxon>
        <taxon>Chlorophyta</taxon>
        <taxon>core chlorophytes</taxon>
        <taxon>Trebouxiophyceae</taxon>
        <taxon>Trebouxiales</taxon>
        <taxon>Trebouxiaceae</taxon>
        <taxon>Myrmecia</taxon>
    </lineage>
</organism>
<evidence type="ECO:0000256" key="7">
    <source>
        <dbReference type="ARBA" id="ARBA00022840"/>
    </source>
</evidence>
<reference evidence="12 13" key="1">
    <citation type="journal article" date="2024" name="Nat. Commun.">
        <title>Phylogenomics reveals the evolutionary origins of lichenization in chlorophyte algae.</title>
        <authorList>
            <person name="Puginier C."/>
            <person name="Libourel C."/>
            <person name="Otte J."/>
            <person name="Skaloud P."/>
            <person name="Haon M."/>
            <person name="Grisel S."/>
            <person name="Petersen M."/>
            <person name="Berrin J.G."/>
            <person name="Delaux P.M."/>
            <person name="Dal Grande F."/>
            <person name="Keller J."/>
        </authorList>
    </citation>
    <scope>NUCLEOTIDE SEQUENCE [LARGE SCALE GENOMIC DNA]</scope>
    <source>
        <strain evidence="12 13">SAG 2043</strain>
    </source>
</reference>
<keyword evidence="5" id="KW-0547">Nucleotide-binding</keyword>
<keyword evidence="13" id="KW-1185">Reference proteome</keyword>
<evidence type="ECO:0000256" key="4">
    <source>
        <dbReference type="ARBA" id="ARBA00022679"/>
    </source>
</evidence>
<evidence type="ECO:0000313" key="13">
    <source>
        <dbReference type="Proteomes" id="UP001489004"/>
    </source>
</evidence>
<dbReference type="PANTHER" id="PTHR42833">
    <property type="entry name" value="URIDYLATE KINASE"/>
    <property type="match status" value="1"/>
</dbReference>
<dbReference type="NCBIfam" id="TIGR02075">
    <property type="entry name" value="pyrH_bact"/>
    <property type="match status" value="1"/>
</dbReference>
<evidence type="ECO:0000256" key="10">
    <source>
        <dbReference type="SAM" id="MobiDB-lite"/>
    </source>
</evidence>
<feature type="region of interest" description="Disordered" evidence="10">
    <location>
        <begin position="279"/>
        <end position="302"/>
    </location>
</feature>
<evidence type="ECO:0000259" key="11">
    <source>
        <dbReference type="Pfam" id="PF00696"/>
    </source>
</evidence>